<reference evidence="3" key="1">
    <citation type="submission" date="2025-08" db="UniProtKB">
        <authorList>
            <consortium name="RefSeq"/>
        </authorList>
    </citation>
    <scope>IDENTIFICATION</scope>
</reference>
<dbReference type="AlphaFoldDB" id="A0AAJ6VMN4"/>
<feature type="region of interest" description="Disordered" evidence="1">
    <location>
        <begin position="152"/>
        <end position="207"/>
    </location>
</feature>
<feature type="region of interest" description="Disordered" evidence="1">
    <location>
        <begin position="292"/>
        <end position="365"/>
    </location>
</feature>
<evidence type="ECO:0000313" key="3">
    <source>
        <dbReference type="RefSeq" id="XP_011494782.1"/>
    </source>
</evidence>
<feature type="compositionally biased region" description="Basic and acidic residues" evidence="1">
    <location>
        <begin position="292"/>
        <end position="302"/>
    </location>
</feature>
<proteinExistence type="predicted"/>
<feature type="region of interest" description="Disordered" evidence="1">
    <location>
        <begin position="50"/>
        <end position="102"/>
    </location>
</feature>
<feature type="region of interest" description="Disordered" evidence="1">
    <location>
        <begin position="1"/>
        <end position="29"/>
    </location>
</feature>
<evidence type="ECO:0000313" key="2">
    <source>
        <dbReference type="Proteomes" id="UP000695007"/>
    </source>
</evidence>
<evidence type="ECO:0000256" key="1">
    <source>
        <dbReference type="SAM" id="MobiDB-lite"/>
    </source>
</evidence>
<keyword evidence="2" id="KW-1185">Reference proteome</keyword>
<feature type="compositionally biased region" description="Polar residues" evidence="1">
    <location>
        <begin position="303"/>
        <end position="312"/>
    </location>
</feature>
<feature type="compositionally biased region" description="Polar residues" evidence="1">
    <location>
        <begin position="1"/>
        <end position="25"/>
    </location>
</feature>
<gene>
    <name evidence="3" type="primary">LOC105359791</name>
</gene>
<dbReference type="GeneID" id="105359791"/>
<organism evidence="2 3">
    <name type="scientific">Ceratosolen solmsi marchali</name>
    <dbReference type="NCBI Taxonomy" id="326594"/>
    <lineage>
        <taxon>Eukaryota</taxon>
        <taxon>Metazoa</taxon>
        <taxon>Ecdysozoa</taxon>
        <taxon>Arthropoda</taxon>
        <taxon>Hexapoda</taxon>
        <taxon>Insecta</taxon>
        <taxon>Pterygota</taxon>
        <taxon>Neoptera</taxon>
        <taxon>Endopterygota</taxon>
        <taxon>Hymenoptera</taxon>
        <taxon>Apocrita</taxon>
        <taxon>Proctotrupomorpha</taxon>
        <taxon>Chalcidoidea</taxon>
        <taxon>Agaonidae</taxon>
        <taxon>Agaoninae</taxon>
        <taxon>Ceratosolen</taxon>
    </lineage>
</organism>
<feature type="compositionally biased region" description="Basic and acidic residues" evidence="1">
    <location>
        <begin position="67"/>
        <end position="88"/>
    </location>
</feature>
<protein>
    <submittedName>
        <fullName evidence="3">Uncharacterized protein LOC105359791</fullName>
    </submittedName>
</protein>
<accession>A0AAJ6VMN4</accession>
<feature type="compositionally biased region" description="Polar residues" evidence="1">
    <location>
        <begin position="91"/>
        <end position="100"/>
    </location>
</feature>
<name>A0AAJ6VMN4_9HYME</name>
<dbReference type="RefSeq" id="XP_011494782.1">
    <property type="nucleotide sequence ID" value="XM_011496480.1"/>
</dbReference>
<feature type="compositionally biased region" description="Polar residues" evidence="1">
    <location>
        <begin position="351"/>
        <end position="365"/>
    </location>
</feature>
<feature type="region of interest" description="Disordered" evidence="1">
    <location>
        <begin position="491"/>
        <end position="540"/>
    </location>
</feature>
<feature type="compositionally biased region" description="Polar residues" evidence="1">
    <location>
        <begin position="185"/>
        <end position="195"/>
    </location>
</feature>
<feature type="compositionally biased region" description="Polar residues" evidence="1">
    <location>
        <begin position="526"/>
        <end position="540"/>
    </location>
</feature>
<sequence>MDISSINQHIRSNNLDKVSNNGNEQADTRMLNDIVESEVTEIKPSREKLKLDLSKIPQHNFRNITPPRRESPKSETPRSETPRNELPENSKFVQSNQSDDVNTEKLMENLPRAHNRAAVSGNKISTDKLLRNNKDTPVVKLKCQVSGPTTIERNDISKENGTASRIINNSSEVEVQTDVRETGETKISASLPKNRSSADDLVSPTEDTESFDSWSICSADINNTRGDLHSPTYSMYIRRDHPNTESVIDRIRRKSFYSRFNDRKRKASLNAPPPGINMSSSVTLPRKFSFHSARDISKDQKNNKTNNYTLPSRKNPEKSYSMYNDDATLFRNSPIERDRYSDGGSSSSYSNDLKSPSESYGHISSSYDPLRKYLSPICNSSVARRKYHSSEFSTNNDLGSYRNSSSLADSMLEPSLNTNLSALPRRYGRNVSGFEPKTVEYYEELLAPNNTDYLRGRRLSPLPYDNYNNKFENGYHNGSIELPQINTDKWKSHSNKASRTDLTEGIQGDDCTRKLSQSLHERDDLSSNSLDQRATASTAE</sequence>
<dbReference type="Proteomes" id="UP000695007">
    <property type="component" value="Unplaced"/>
</dbReference>
<dbReference type="KEGG" id="csol:105359791"/>
<feature type="compositionally biased region" description="Polar residues" evidence="1">
    <location>
        <begin position="159"/>
        <end position="174"/>
    </location>
</feature>